<dbReference type="Gene3D" id="3.60.15.10">
    <property type="entry name" value="Ribonuclease Z/Hydroxyacylglutathione hydrolase-like"/>
    <property type="match status" value="1"/>
</dbReference>
<accession>X0TYH6</accession>
<sequence>MQRIVVLGSAAAVSSAARDNTFLAFESQKGIVLLDCAGSPYQKLLKAGLNPERLKGIILTHAHPDHIYGLPSLIHHFMMTGRTAPLPVYANRATLRVVKGVLGAMRLEGDFLIFSEIPRKEGYTVIDNEEYTIQTSPVRHIVPTVAVKIL</sequence>
<gene>
    <name evidence="2" type="ORF">S01H1_24885</name>
</gene>
<organism evidence="2">
    <name type="scientific">marine sediment metagenome</name>
    <dbReference type="NCBI Taxonomy" id="412755"/>
    <lineage>
        <taxon>unclassified sequences</taxon>
        <taxon>metagenomes</taxon>
        <taxon>ecological metagenomes</taxon>
    </lineage>
</organism>
<proteinExistence type="predicted"/>
<dbReference type="EMBL" id="BARS01014988">
    <property type="protein sequence ID" value="GAF98623.1"/>
    <property type="molecule type" value="Genomic_DNA"/>
</dbReference>
<evidence type="ECO:0000313" key="2">
    <source>
        <dbReference type="EMBL" id="GAF98623.1"/>
    </source>
</evidence>
<comment type="caution">
    <text evidence="2">The sequence shown here is derived from an EMBL/GenBank/DDBJ whole genome shotgun (WGS) entry which is preliminary data.</text>
</comment>
<dbReference type="Pfam" id="PF00753">
    <property type="entry name" value="Lactamase_B"/>
    <property type="match status" value="1"/>
</dbReference>
<protein>
    <recommendedName>
        <fullName evidence="1">Metallo-beta-lactamase domain-containing protein</fullName>
    </recommendedName>
</protein>
<feature type="non-terminal residue" evidence="2">
    <location>
        <position position="150"/>
    </location>
</feature>
<reference evidence="2" key="1">
    <citation type="journal article" date="2014" name="Front. Microbiol.">
        <title>High frequency of phylogenetically diverse reductive dehalogenase-homologous genes in deep subseafloor sedimentary metagenomes.</title>
        <authorList>
            <person name="Kawai M."/>
            <person name="Futagami T."/>
            <person name="Toyoda A."/>
            <person name="Takaki Y."/>
            <person name="Nishi S."/>
            <person name="Hori S."/>
            <person name="Arai W."/>
            <person name="Tsubouchi T."/>
            <person name="Morono Y."/>
            <person name="Uchiyama I."/>
            <person name="Ito T."/>
            <person name="Fujiyama A."/>
            <person name="Inagaki F."/>
            <person name="Takami H."/>
        </authorList>
    </citation>
    <scope>NUCLEOTIDE SEQUENCE</scope>
    <source>
        <strain evidence="2">Expedition CK06-06</strain>
    </source>
</reference>
<dbReference type="AlphaFoldDB" id="X0TYH6"/>
<evidence type="ECO:0000259" key="1">
    <source>
        <dbReference type="Pfam" id="PF00753"/>
    </source>
</evidence>
<dbReference type="PANTHER" id="PTHR46018">
    <property type="entry name" value="ZINC PHOSPHODIESTERASE ELAC PROTEIN 1"/>
    <property type="match status" value="1"/>
</dbReference>
<dbReference type="InterPro" id="IPR001279">
    <property type="entry name" value="Metallo-B-lactamas"/>
</dbReference>
<dbReference type="PANTHER" id="PTHR46018:SF2">
    <property type="entry name" value="ZINC PHOSPHODIESTERASE ELAC PROTEIN 1"/>
    <property type="match status" value="1"/>
</dbReference>
<dbReference type="SUPFAM" id="SSF56281">
    <property type="entry name" value="Metallo-hydrolase/oxidoreductase"/>
    <property type="match status" value="1"/>
</dbReference>
<dbReference type="InterPro" id="IPR036866">
    <property type="entry name" value="RibonucZ/Hydroxyglut_hydro"/>
</dbReference>
<name>X0TYH6_9ZZZZ</name>
<feature type="domain" description="Metallo-beta-lactamase" evidence="1">
    <location>
        <begin position="26"/>
        <end position="88"/>
    </location>
</feature>
<dbReference type="GO" id="GO:0042781">
    <property type="term" value="F:3'-tRNA processing endoribonuclease activity"/>
    <property type="evidence" value="ECO:0007669"/>
    <property type="project" value="TreeGrafter"/>
</dbReference>